<dbReference type="EMBL" id="QKSB01000001">
    <property type="protein sequence ID" value="PZE18983.1"/>
    <property type="molecule type" value="Genomic_DNA"/>
</dbReference>
<proteinExistence type="predicted"/>
<evidence type="ECO:0000313" key="3">
    <source>
        <dbReference type="Proteomes" id="UP000249248"/>
    </source>
</evidence>
<accession>A0A2W1NIV5</accession>
<dbReference type="Gene3D" id="3.40.50.410">
    <property type="entry name" value="von Willebrand factor, type A domain"/>
    <property type="match status" value="1"/>
</dbReference>
<dbReference type="InterPro" id="IPR036465">
    <property type="entry name" value="vWFA_dom_sf"/>
</dbReference>
<evidence type="ECO:0000313" key="2">
    <source>
        <dbReference type="EMBL" id="PZE18983.1"/>
    </source>
</evidence>
<dbReference type="OrthoDB" id="9776116at2"/>
<dbReference type="AlphaFoldDB" id="A0A2W1NIV5"/>
<dbReference type="PANTHER" id="PTHR33608">
    <property type="entry name" value="BLL2464 PROTEIN"/>
    <property type="match status" value="1"/>
</dbReference>
<dbReference type="PANTHER" id="PTHR33608:SF7">
    <property type="entry name" value="DUF58 DOMAIN-CONTAINING PROTEIN"/>
    <property type="match status" value="1"/>
</dbReference>
<reference evidence="2 3" key="1">
    <citation type="submission" date="2018-06" db="EMBL/GenBank/DDBJ databases">
        <title>The draft genome sequence of Crocinitomix sp. SM1701.</title>
        <authorList>
            <person name="Zhang X."/>
        </authorList>
    </citation>
    <scope>NUCLEOTIDE SEQUENCE [LARGE SCALE GENOMIC DNA]</scope>
    <source>
        <strain evidence="2 3">SM1701</strain>
    </source>
</reference>
<dbReference type="Pfam" id="PF01882">
    <property type="entry name" value="DUF58"/>
    <property type="match status" value="1"/>
</dbReference>
<evidence type="ECO:0000259" key="1">
    <source>
        <dbReference type="Pfam" id="PF01882"/>
    </source>
</evidence>
<protein>
    <submittedName>
        <fullName evidence="2">DUF58 domain-containing protein</fullName>
    </submittedName>
</protein>
<feature type="domain" description="DUF58" evidence="1">
    <location>
        <begin position="41"/>
        <end position="262"/>
    </location>
</feature>
<gene>
    <name evidence="2" type="ORF">DNU06_02225</name>
</gene>
<dbReference type="InterPro" id="IPR002881">
    <property type="entry name" value="DUF58"/>
</dbReference>
<dbReference type="Proteomes" id="UP000249248">
    <property type="component" value="Unassembled WGS sequence"/>
</dbReference>
<sequence length="304" mass="35410">MDIQELPKFGNLELLAKQVVEGFVTGLHRSPFHGFSVEFSEHRLYNPGESTKNIDWKLYARTDKLFVKRYEEETNLRCRFVLDISSSMYFPEITTTNKVNKLGYSVYAIASLMELLKKQRDAAGITLFNDKIIAETAIKSSNKHHKLIYAELEGAMKEQQSSLNHPTKLIEVLHQIAESTHKRSLIVIFSDLFSTETVEDLTEAFLHLKHNKHEVILFHVLDKDKEINFDFINKPTEFIDLETGRKVKVHPNEVKNNYKLKVKERIDALKLKCSQFKIDYIETDINQGVEFTLQQYLIKRSKMI</sequence>
<name>A0A2W1NIV5_9FLAO</name>
<dbReference type="SUPFAM" id="SSF53300">
    <property type="entry name" value="vWA-like"/>
    <property type="match status" value="1"/>
</dbReference>
<keyword evidence="3" id="KW-1185">Reference proteome</keyword>
<organism evidence="2 3">
    <name type="scientific">Putridiphycobacter roseus</name>
    <dbReference type="NCBI Taxonomy" id="2219161"/>
    <lineage>
        <taxon>Bacteria</taxon>
        <taxon>Pseudomonadati</taxon>
        <taxon>Bacteroidota</taxon>
        <taxon>Flavobacteriia</taxon>
        <taxon>Flavobacteriales</taxon>
        <taxon>Crocinitomicaceae</taxon>
        <taxon>Putridiphycobacter</taxon>
    </lineage>
</organism>
<comment type="caution">
    <text evidence="2">The sequence shown here is derived from an EMBL/GenBank/DDBJ whole genome shotgun (WGS) entry which is preliminary data.</text>
</comment>